<dbReference type="Gene3D" id="2.40.30.200">
    <property type="match status" value="1"/>
</dbReference>
<dbReference type="Pfam" id="PF05709">
    <property type="entry name" value="Sipho_tail"/>
    <property type="match status" value="1"/>
</dbReference>
<feature type="domain" description="Siphovirus-type tail component RIFT-related" evidence="1">
    <location>
        <begin position="33"/>
        <end position="127"/>
    </location>
</feature>
<dbReference type="EMBL" id="CP047415">
    <property type="protein sequence ID" value="QLL74338.1"/>
    <property type="molecule type" value="Genomic_DNA"/>
</dbReference>
<evidence type="ECO:0000259" key="1">
    <source>
        <dbReference type="Pfam" id="PF05709"/>
    </source>
</evidence>
<dbReference type="RefSeq" id="WP_180860414.1">
    <property type="nucleotide sequence ID" value="NZ_CP047415.1"/>
</dbReference>
<evidence type="ECO:0000313" key="2">
    <source>
        <dbReference type="EMBL" id="QLL74338.1"/>
    </source>
</evidence>
<dbReference type="InterPro" id="IPR008841">
    <property type="entry name" value="Siphovirus-type_tail_N"/>
</dbReference>
<dbReference type="Proteomes" id="UP000510660">
    <property type="component" value="Chromosome"/>
</dbReference>
<gene>
    <name evidence="2" type="ORF">GTO85_08240</name>
</gene>
<proteinExistence type="predicted"/>
<sequence length="272" mass="30417">MSSVIVQHQNGRVFDLDELGYHVQADFAPFGTNWTHTTTWIGKYKNYESNAQLGDKTININFVFVCHDMTEYQLKCLDLTKCLSGAFYYWIYLAEVPNIRWWVTCEGQPTFTPVGNSGYGTASFTLKCPKGLGESTHHTGELHGQPVNLYDNGFFGLGNHFPHDGEAPRYQFSEGSFRVFNPGSINLTCAGLHGKIIFSGGGPVTMTNSTTQQTFSYKQGFSTLILDGYLPFADGKLDYKNSNHSGIDLKRGWNEISVSGCSSVEFDETFYY</sequence>
<protein>
    <recommendedName>
        <fullName evidence="1">Siphovirus-type tail component RIFT-related domain-containing protein</fullName>
    </recommendedName>
</protein>
<dbReference type="AlphaFoldDB" id="A0A7H9E9J4"/>
<accession>A0A7H9E9J4</accession>
<organism evidence="2 3">
    <name type="scientific">Lactobacillus crispatus</name>
    <dbReference type="NCBI Taxonomy" id="47770"/>
    <lineage>
        <taxon>Bacteria</taxon>
        <taxon>Bacillati</taxon>
        <taxon>Bacillota</taxon>
        <taxon>Bacilli</taxon>
        <taxon>Lactobacillales</taxon>
        <taxon>Lactobacillaceae</taxon>
        <taxon>Lactobacillus</taxon>
    </lineage>
</organism>
<evidence type="ECO:0000313" key="3">
    <source>
        <dbReference type="Proteomes" id="UP000510660"/>
    </source>
</evidence>
<name>A0A7H9E9J4_9LACO</name>
<reference evidence="2 3" key="1">
    <citation type="submission" date="2020-01" db="EMBL/GenBank/DDBJ databases">
        <title>Complete and circular genome sequences of six lactobacillus isolates from horses.</title>
        <authorList>
            <person name="Hassan H.M."/>
        </authorList>
    </citation>
    <scope>NUCLEOTIDE SEQUENCE [LARGE SCALE GENOMIC DNA]</scope>
    <source>
        <strain evidence="2 3">1D</strain>
    </source>
</reference>